<name>B3PH74_CELJU</name>
<dbReference type="AlphaFoldDB" id="B3PH74"/>
<keyword evidence="2" id="KW-1185">Reference proteome</keyword>
<dbReference type="HOGENOM" id="CLU_3306772_0_0_6"/>
<sequence length="39" mass="4438">MLPETTKLHSAVSNTRPSKQIFEGVKALWDNRAILKKDN</sequence>
<protein>
    <submittedName>
        <fullName evidence="1">Uncharacterized protein</fullName>
    </submittedName>
</protein>
<dbReference type="KEGG" id="cja:CJA_0271"/>
<organism evidence="1 2">
    <name type="scientific">Cellvibrio japonicus (strain Ueda107)</name>
    <name type="common">Pseudomonas fluorescens subsp. cellulosa</name>
    <dbReference type="NCBI Taxonomy" id="498211"/>
    <lineage>
        <taxon>Bacteria</taxon>
        <taxon>Pseudomonadati</taxon>
        <taxon>Pseudomonadota</taxon>
        <taxon>Gammaproteobacteria</taxon>
        <taxon>Cellvibrionales</taxon>
        <taxon>Cellvibrionaceae</taxon>
        <taxon>Cellvibrio</taxon>
    </lineage>
</organism>
<accession>B3PH74</accession>
<dbReference type="EMBL" id="CP000934">
    <property type="protein sequence ID" value="ACE82887.1"/>
    <property type="molecule type" value="Genomic_DNA"/>
</dbReference>
<evidence type="ECO:0000313" key="1">
    <source>
        <dbReference type="EMBL" id="ACE82887.1"/>
    </source>
</evidence>
<evidence type="ECO:0000313" key="2">
    <source>
        <dbReference type="Proteomes" id="UP000001036"/>
    </source>
</evidence>
<proteinExistence type="predicted"/>
<dbReference type="Proteomes" id="UP000001036">
    <property type="component" value="Chromosome"/>
</dbReference>
<gene>
    <name evidence="1" type="ordered locus">CJA_0271</name>
</gene>
<reference evidence="1 2" key="1">
    <citation type="journal article" date="2008" name="J. Bacteriol.">
        <title>Insights into plant cell wall degradation from the genome sequence of the soil bacterium Cellvibrio japonicus.</title>
        <authorList>
            <person name="Deboy R.T."/>
            <person name="Mongodin E.F."/>
            <person name="Fouts D.E."/>
            <person name="Tailford L.E."/>
            <person name="Khouri H."/>
            <person name="Emerson J.B."/>
            <person name="Mohamoud Y."/>
            <person name="Watkins K."/>
            <person name="Henrissat B."/>
            <person name="Gilbert H.J."/>
            <person name="Nelson K.E."/>
        </authorList>
    </citation>
    <scope>NUCLEOTIDE SEQUENCE [LARGE SCALE GENOMIC DNA]</scope>
    <source>
        <strain evidence="1 2">Ueda107</strain>
    </source>
</reference>